<dbReference type="GO" id="GO:0005634">
    <property type="term" value="C:nucleus"/>
    <property type="evidence" value="ECO:0007669"/>
    <property type="project" value="TreeGrafter"/>
</dbReference>
<feature type="compositionally biased region" description="Basic residues" evidence="3">
    <location>
        <begin position="148"/>
        <end position="158"/>
    </location>
</feature>
<name>W9S875_9ROSA</name>
<sequence>MSNSDLLYVQDDHDDDDDQNVPLSFLHECRASPSDREDDNSDFRHDQEFDVDQDDHDQVYGQREEQDSDDDGQQETMNKDQAKIKKEEKEEVLVLITDHGEESTRKTASSSLRESDVKVEDDEDDGFKTPTSLDHKIPVIQQCPSAPRKPKVSFKRKAAPPSSRTARRSLQLNFSEQIESMFPDLQCLHKSKKARRADHQAE</sequence>
<feature type="compositionally biased region" description="Basic and acidic residues" evidence="3">
    <location>
        <begin position="27"/>
        <end position="48"/>
    </location>
</feature>
<dbReference type="GO" id="GO:0032875">
    <property type="term" value="P:regulation of DNA endoreduplication"/>
    <property type="evidence" value="ECO:0007669"/>
    <property type="project" value="InterPro"/>
</dbReference>
<keyword evidence="5" id="KW-1185">Reference proteome</keyword>
<dbReference type="eggNOG" id="ENOG502S6WR">
    <property type="taxonomic scope" value="Eukaryota"/>
</dbReference>
<dbReference type="GO" id="GO:0004860">
    <property type="term" value="F:protein kinase inhibitor activity"/>
    <property type="evidence" value="ECO:0007669"/>
    <property type="project" value="UniProtKB-KW"/>
</dbReference>
<feature type="compositionally biased region" description="Basic and acidic residues" evidence="3">
    <location>
        <begin position="56"/>
        <end position="65"/>
    </location>
</feature>
<feature type="compositionally biased region" description="Basic and acidic residues" evidence="3">
    <location>
        <begin position="77"/>
        <end position="105"/>
    </location>
</feature>
<dbReference type="OrthoDB" id="1933617at2759"/>
<accession>W9S875</accession>
<dbReference type="KEGG" id="mnt:21404157"/>
<evidence type="ECO:0008006" key="6">
    <source>
        <dbReference type="Google" id="ProtNLM"/>
    </source>
</evidence>
<protein>
    <recommendedName>
        <fullName evidence="6">Cyclin-dependent protein kinase inhibitor SMR3</fullName>
    </recommendedName>
</protein>
<dbReference type="PANTHER" id="PTHR33142:SF65">
    <property type="entry name" value="CYCLIN-DEPENDENT PROTEIN KINASE INHIBITOR SMR2-LIKE"/>
    <property type="match status" value="1"/>
</dbReference>
<keyword evidence="1" id="KW-0649">Protein kinase inhibitor</keyword>
<dbReference type="AlphaFoldDB" id="W9S875"/>
<gene>
    <name evidence="4" type="ORF">L484_021296</name>
</gene>
<organism evidence="4 5">
    <name type="scientific">Morus notabilis</name>
    <dbReference type="NCBI Taxonomy" id="981085"/>
    <lineage>
        <taxon>Eukaryota</taxon>
        <taxon>Viridiplantae</taxon>
        <taxon>Streptophyta</taxon>
        <taxon>Embryophyta</taxon>
        <taxon>Tracheophyta</taxon>
        <taxon>Spermatophyta</taxon>
        <taxon>Magnoliopsida</taxon>
        <taxon>eudicotyledons</taxon>
        <taxon>Gunneridae</taxon>
        <taxon>Pentapetalae</taxon>
        <taxon>rosids</taxon>
        <taxon>fabids</taxon>
        <taxon>Rosales</taxon>
        <taxon>Moraceae</taxon>
        <taxon>Moreae</taxon>
        <taxon>Morus</taxon>
    </lineage>
</organism>
<keyword evidence="2" id="KW-0131">Cell cycle</keyword>
<evidence type="ECO:0000256" key="3">
    <source>
        <dbReference type="SAM" id="MobiDB-lite"/>
    </source>
</evidence>
<evidence type="ECO:0000256" key="2">
    <source>
        <dbReference type="ARBA" id="ARBA00023306"/>
    </source>
</evidence>
<reference evidence="5" key="1">
    <citation type="submission" date="2013-01" db="EMBL/GenBank/DDBJ databases">
        <title>Draft Genome Sequence of a Mulberry Tree, Morus notabilis C.K. Schneid.</title>
        <authorList>
            <person name="He N."/>
            <person name="Zhao S."/>
        </authorList>
    </citation>
    <scope>NUCLEOTIDE SEQUENCE</scope>
</reference>
<dbReference type="InterPro" id="IPR040389">
    <property type="entry name" value="SMR"/>
</dbReference>
<evidence type="ECO:0000256" key="1">
    <source>
        <dbReference type="ARBA" id="ARBA00023013"/>
    </source>
</evidence>
<dbReference type="PANTHER" id="PTHR33142">
    <property type="entry name" value="CYCLIN-DEPENDENT PROTEIN KINASE INHIBITOR SMR13"/>
    <property type="match status" value="1"/>
</dbReference>
<evidence type="ECO:0000313" key="4">
    <source>
        <dbReference type="EMBL" id="EXC30996.1"/>
    </source>
</evidence>
<dbReference type="Proteomes" id="UP000030645">
    <property type="component" value="Unassembled WGS sequence"/>
</dbReference>
<evidence type="ECO:0000313" key="5">
    <source>
        <dbReference type="Proteomes" id="UP000030645"/>
    </source>
</evidence>
<feature type="region of interest" description="Disordered" evidence="3">
    <location>
        <begin position="1"/>
        <end position="169"/>
    </location>
</feature>
<dbReference type="EMBL" id="KE346220">
    <property type="protein sequence ID" value="EXC30996.1"/>
    <property type="molecule type" value="Genomic_DNA"/>
</dbReference>
<proteinExistence type="predicted"/>